<feature type="transmembrane region" description="Helical" evidence="2">
    <location>
        <begin position="259"/>
        <end position="276"/>
    </location>
</feature>
<dbReference type="Gene3D" id="1.10.3730.20">
    <property type="match status" value="2"/>
</dbReference>
<dbReference type="InterPro" id="IPR000620">
    <property type="entry name" value="EamA_dom"/>
</dbReference>
<dbReference type="Proteomes" id="UP001236014">
    <property type="component" value="Chromosome"/>
</dbReference>
<feature type="transmembrane region" description="Helical" evidence="2">
    <location>
        <begin position="175"/>
        <end position="193"/>
    </location>
</feature>
<dbReference type="InterPro" id="IPR037185">
    <property type="entry name" value="EmrE-like"/>
</dbReference>
<dbReference type="PANTHER" id="PTHR22911">
    <property type="entry name" value="ACYL-MALONYL CONDENSING ENZYME-RELATED"/>
    <property type="match status" value="1"/>
</dbReference>
<evidence type="ECO:0000259" key="3">
    <source>
        <dbReference type="Pfam" id="PF00892"/>
    </source>
</evidence>
<feature type="domain" description="EamA" evidence="3">
    <location>
        <begin position="145"/>
        <end position="273"/>
    </location>
</feature>
<dbReference type="AlphaFoldDB" id="A0A9Y2IDL8"/>
<dbReference type="SUPFAM" id="SSF103481">
    <property type="entry name" value="Multidrug resistance efflux transporter EmrE"/>
    <property type="match status" value="2"/>
</dbReference>
<proteinExistence type="inferred from homology"/>
<keyword evidence="2" id="KW-1133">Transmembrane helix</keyword>
<evidence type="ECO:0000256" key="1">
    <source>
        <dbReference type="ARBA" id="ARBA00007362"/>
    </source>
</evidence>
<gene>
    <name evidence="4" type="ORF">QRX50_34580</name>
</gene>
<dbReference type="EMBL" id="CP127294">
    <property type="protein sequence ID" value="WIX76563.1"/>
    <property type="molecule type" value="Genomic_DNA"/>
</dbReference>
<dbReference type="KEGG" id="acab:QRX50_34580"/>
<keyword evidence="2" id="KW-0472">Membrane</keyword>
<name>A0A9Y2IDL8_9PSEU</name>
<protein>
    <submittedName>
        <fullName evidence="4">EamA family transporter</fullName>
    </submittedName>
</protein>
<feature type="transmembrane region" description="Helical" evidence="2">
    <location>
        <begin position="228"/>
        <end position="250"/>
    </location>
</feature>
<organism evidence="4 5">
    <name type="scientific">Amycolatopsis carbonis</name>
    <dbReference type="NCBI Taxonomy" id="715471"/>
    <lineage>
        <taxon>Bacteria</taxon>
        <taxon>Bacillati</taxon>
        <taxon>Actinomycetota</taxon>
        <taxon>Actinomycetes</taxon>
        <taxon>Pseudonocardiales</taxon>
        <taxon>Pseudonocardiaceae</taxon>
        <taxon>Amycolatopsis</taxon>
    </lineage>
</organism>
<feature type="transmembrane region" description="Helical" evidence="2">
    <location>
        <begin position="61"/>
        <end position="82"/>
    </location>
</feature>
<dbReference type="Pfam" id="PF00892">
    <property type="entry name" value="EamA"/>
    <property type="match status" value="2"/>
</dbReference>
<comment type="similarity">
    <text evidence="1">Belongs to the EamA transporter family.</text>
</comment>
<accession>A0A9Y2IDL8</accession>
<feature type="transmembrane region" description="Helical" evidence="2">
    <location>
        <begin position="145"/>
        <end position="163"/>
    </location>
</feature>
<evidence type="ECO:0000256" key="2">
    <source>
        <dbReference type="SAM" id="Phobius"/>
    </source>
</evidence>
<keyword evidence="5" id="KW-1185">Reference proteome</keyword>
<reference evidence="4 5" key="1">
    <citation type="submission" date="2023-06" db="EMBL/GenBank/DDBJ databases">
        <authorList>
            <person name="Oyuntsetseg B."/>
            <person name="Kim S.B."/>
        </authorList>
    </citation>
    <scope>NUCLEOTIDE SEQUENCE [LARGE SCALE GENOMIC DNA]</scope>
    <source>
        <strain evidence="4 5">2-15</strain>
    </source>
</reference>
<feature type="transmembrane region" description="Helical" evidence="2">
    <location>
        <begin position="89"/>
        <end position="109"/>
    </location>
</feature>
<dbReference type="GO" id="GO:0016020">
    <property type="term" value="C:membrane"/>
    <property type="evidence" value="ECO:0007669"/>
    <property type="project" value="InterPro"/>
</dbReference>
<dbReference type="PANTHER" id="PTHR22911:SF137">
    <property type="entry name" value="SOLUTE CARRIER FAMILY 35 MEMBER G2-RELATED"/>
    <property type="match status" value="1"/>
</dbReference>
<evidence type="ECO:0000313" key="5">
    <source>
        <dbReference type="Proteomes" id="UP001236014"/>
    </source>
</evidence>
<evidence type="ECO:0000313" key="4">
    <source>
        <dbReference type="EMBL" id="WIX76563.1"/>
    </source>
</evidence>
<feature type="domain" description="EamA" evidence="3">
    <location>
        <begin position="1"/>
        <end position="132"/>
    </location>
</feature>
<sequence length="277" mass="27916">MGVLLGLLSALSYGASDFVAGVGGRRSDPNTVTVLAQPWSLLAALLAVLVMGPRAPHAAELAWGAVSGLGTAVGTFALYRGLSTARMSVVAPVSAVLAAALPALVGFATGDRLAWPSWVGIALVLPAIALVSQHQGDDAERKRSGLVEGVTAGAGFGVLFIGLDRAGTGAGSWPLVAGQSVGVLLLLIAAIWLKPTSWSRAWWPATAAGILGGAANLLFVAATGAGQLAVVAVITSLYPAITIVLARALLHERWSRPQITGLVIAAAGVMAITLGQP</sequence>
<feature type="transmembrane region" description="Helical" evidence="2">
    <location>
        <begin position="115"/>
        <end position="133"/>
    </location>
</feature>
<feature type="transmembrane region" description="Helical" evidence="2">
    <location>
        <begin position="202"/>
        <end position="222"/>
    </location>
</feature>
<dbReference type="RefSeq" id="WP_285967311.1">
    <property type="nucleotide sequence ID" value="NZ_CP127294.1"/>
</dbReference>
<keyword evidence="2" id="KW-0812">Transmembrane</keyword>